<evidence type="ECO:0000313" key="2">
    <source>
        <dbReference type="EMBL" id="KXB34872.1"/>
    </source>
</evidence>
<name>A0A133XVB6_9LACT</name>
<protein>
    <recommendedName>
        <fullName evidence="1">DNA methylase adenine-specific domain-containing protein</fullName>
    </recommendedName>
</protein>
<dbReference type="GO" id="GO:0003677">
    <property type="term" value="F:DNA binding"/>
    <property type="evidence" value="ECO:0007669"/>
    <property type="project" value="InterPro"/>
</dbReference>
<dbReference type="OrthoDB" id="9814572at2"/>
<feature type="domain" description="DNA methylase adenine-specific" evidence="1">
    <location>
        <begin position="53"/>
        <end position="152"/>
    </location>
</feature>
<accession>A0A133XVB6</accession>
<gene>
    <name evidence="2" type="ORF">HMPREF3187_01261</name>
</gene>
<dbReference type="InterPro" id="IPR029063">
    <property type="entry name" value="SAM-dependent_MTases_sf"/>
</dbReference>
<dbReference type="SUPFAM" id="SSF53335">
    <property type="entry name" value="S-adenosyl-L-methionine-dependent methyltransferases"/>
    <property type="match status" value="1"/>
</dbReference>
<dbReference type="Gene3D" id="3.40.50.150">
    <property type="entry name" value="Vaccinia Virus protein VP39"/>
    <property type="match status" value="1"/>
</dbReference>
<dbReference type="GO" id="GO:0008170">
    <property type="term" value="F:N-methyltransferase activity"/>
    <property type="evidence" value="ECO:0007669"/>
    <property type="project" value="InterPro"/>
</dbReference>
<dbReference type="InterPro" id="IPR003356">
    <property type="entry name" value="DNA_methylase_A-5"/>
</dbReference>
<dbReference type="Proteomes" id="UP000070422">
    <property type="component" value="Unassembled WGS sequence"/>
</dbReference>
<dbReference type="PATRIC" id="fig|87541.4.peg.1243"/>
<dbReference type="RefSeq" id="WP_060937027.1">
    <property type="nucleotide sequence ID" value="NZ_CP118095.1"/>
</dbReference>
<dbReference type="Pfam" id="PF02384">
    <property type="entry name" value="N6_Mtase"/>
    <property type="match status" value="1"/>
</dbReference>
<evidence type="ECO:0000259" key="1">
    <source>
        <dbReference type="Pfam" id="PF02384"/>
    </source>
</evidence>
<evidence type="ECO:0000313" key="3">
    <source>
        <dbReference type="Proteomes" id="UP000070422"/>
    </source>
</evidence>
<comment type="caution">
    <text evidence="2">The sequence shown here is derived from an EMBL/GenBank/DDBJ whole genome shotgun (WGS) entry which is preliminary data.</text>
</comment>
<dbReference type="EMBL" id="LSCQ01000071">
    <property type="protein sequence ID" value="KXB34872.1"/>
    <property type="molecule type" value="Genomic_DNA"/>
</dbReference>
<reference evidence="2 3" key="1">
    <citation type="submission" date="2016-01" db="EMBL/GenBank/DDBJ databases">
        <authorList>
            <person name="Oliw E.H."/>
        </authorList>
    </citation>
    <scope>NUCLEOTIDE SEQUENCE [LARGE SCALE GENOMIC DNA]</scope>
    <source>
        <strain evidence="2 3">KA00635</strain>
    </source>
</reference>
<organism evidence="2 3">
    <name type="scientific">Aerococcus christensenii</name>
    <dbReference type="NCBI Taxonomy" id="87541"/>
    <lineage>
        <taxon>Bacteria</taxon>
        <taxon>Bacillati</taxon>
        <taxon>Bacillota</taxon>
        <taxon>Bacilli</taxon>
        <taxon>Lactobacillales</taxon>
        <taxon>Aerococcaceae</taxon>
        <taxon>Aerococcus</taxon>
    </lineage>
</organism>
<sequence>MELQTLRDRLMALFVVESIHDLGAKLLECVLINDQQKMANYVKLIDGDLGTDYLQKIYQYYYADRENLGQDFTPISLAKLMGKFVEQEDPVKDLCAGSGALTIQSWCLNPHRQFICYEFDQNVIPFLLFNLAIRNIEGQVIHSDVLKQEVFKTFQLEKGERFSHVWIDQ</sequence>
<dbReference type="AlphaFoldDB" id="A0A133XVB6"/>
<proteinExistence type="predicted"/>